<feature type="compositionally biased region" description="Polar residues" evidence="1">
    <location>
        <begin position="97"/>
        <end position="106"/>
    </location>
</feature>
<dbReference type="Proteomes" id="UP000001745">
    <property type="component" value="Unassembled WGS sequence"/>
</dbReference>
<organism evidence="2 3">
    <name type="scientific">Talaromyces stipitatus (strain ATCC 10500 / CBS 375.48 / QM 6759 / NRRL 1006)</name>
    <name type="common">Penicillium stipitatum</name>
    <dbReference type="NCBI Taxonomy" id="441959"/>
    <lineage>
        <taxon>Eukaryota</taxon>
        <taxon>Fungi</taxon>
        <taxon>Dikarya</taxon>
        <taxon>Ascomycota</taxon>
        <taxon>Pezizomycotina</taxon>
        <taxon>Eurotiomycetes</taxon>
        <taxon>Eurotiomycetidae</taxon>
        <taxon>Eurotiales</taxon>
        <taxon>Trichocomaceae</taxon>
        <taxon>Talaromyces</taxon>
        <taxon>Talaromyces sect. Talaromyces</taxon>
    </lineage>
</organism>
<dbReference type="EMBL" id="EQ962653">
    <property type="protein sequence ID" value="EED21787.1"/>
    <property type="molecule type" value="Genomic_DNA"/>
</dbReference>
<name>B8M107_TALSN</name>
<sequence length="402" mass="45429">MEVWGDTIDSKFVTERYFASLSTLKDYGKEIRDRMLSSELDLGYFERHTVESRVASVVKVLYANTPLRQTFHLHEDVTFETHANDLTDEPRIVEDLSSLSLTQNQPRRSRRLAAKTSRVEHSAPPPERSQATQPRSSRPKADQFCVYNKGLERKEPVFIIEYKAPHKVSLAHINAGLQDMDVDEVLRVQEEESLENICRCVIAAVITQTYSYMIKGGLEFGYVCTGEAFIFLRVPHDDPSTDEMINLHDDNRLHLTSVGQILAFTLRALRALIQDAAWKHHAKESLETWSMIYGDLLGEISEKDIPSSAFKSPRSQNGYLRISPVKPGQSPLWLLLAILRSIRDRLATMIPGTTLIQTIRPVDSHSSLAFFARHLSHPHHLRKCQGAHAPSANLGSIAHSNA</sequence>
<proteinExistence type="predicted"/>
<dbReference type="AlphaFoldDB" id="B8M107"/>
<dbReference type="OrthoDB" id="4509823at2759"/>
<gene>
    <name evidence="2" type="ORF">TSTA_090260</name>
</gene>
<keyword evidence="3" id="KW-1185">Reference proteome</keyword>
<dbReference type="eggNOG" id="ENOG502SHD6">
    <property type="taxonomic scope" value="Eukaryota"/>
</dbReference>
<dbReference type="RefSeq" id="XP_002478750.1">
    <property type="nucleotide sequence ID" value="XM_002478705.1"/>
</dbReference>
<feature type="region of interest" description="Disordered" evidence="1">
    <location>
        <begin position="97"/>
        <end position="140"/>
    </location>
</feature>
<evidence type="ECO:0000313" key="2">
    <source>
        <dbReference type="EMBL" id="EED21787.1"/>
    </source>
</evidence>
<dbReference type="InParanoid" id="B8M107"/>
<evidence type="ECO:0000256" key="1">
    <source>
        <dbReference type="SAM" id="MobiDB-lite"/>
    </source>
</evidence>
<dbReference type="STRING" id="441959.B8M107"/>
<dbReference type="VEuPathDB" id="FungiDB:TSTA_090260"/>
<dbReference type="GeneID" id="8108114"/>
<dbReference type="OMA" id="LENICRC"/>
<reference evidence="3" key="1">
    <citation type="journal article" date="2015" name="Genome Announc.">
        <title>Genome sequence of the AIDS-associated pathogen Penicillium marneffei (ATCC18224) and its near taxonomic relative Talaromyces stipitatus (ATCC10500).</title>
        <authorList>
            <person name="Nierman W.C."/>
            <person name="Fedorova-Abrams N.D."/>
            <person name="Andrianopoulos A."/>
        </authorList>
    </citation>
    <scope>NUCLEOTIDE SEQUENCE [LARGE SCALE GENOMIC DNA]</scope>
    <source>
        <strain evidence="3">ATCC 10500 / CBS 375.48 / QM 6759 / NRRL 1006</strain>
    </source>
</reference>
<dbReference type="HOGENOM" id="CLU_010672_0_1_1"/>
<accession>B8M107</accession>
<dbReference type="PhylomeDB" id="B8M107"/>
<evidence type="ECO:0000313" key="3">
    <source>
        <dbReference type="Proteomes" id="UP000001745"/>
    </source>
</evidence>
<protein>
    <submittedName>
        <fullName evidence="2">Uncharacterized protein</fullName>
    </submittedName>
</protein>